<comment type="caution">
    <text evidence="2">The sequence shown here is derived from an EMBL/GenBank/DDBJ whole genome shotgun (WGS) entry which is preliminary data.</text>
</comment>
<keyword evidence="3" id="KW-1185">Reference proteome</keyword>
<accession>A0A3S3UYW0</accession>
<dbReference type="PANTHER" id="PTHR42912:SF80">
    <property type="entry name" value="METHYLTRANSFERASE DOMAIN-CONTAINING PROTEIN"/>
    <property type="match status" value="1"/>
</dbReference>
<sequence length="258" mass="28628">MSRANQDLSEEIRAYWGRRADSFDQSFAHAIAAGAEFSAWAQEIERHLPPAPARVLELGCGTGEVTRVILSLGHQVTGLDFTPEMLARAKAKHAGNAQAKFYLADAQNTMEPDAAYDAVIARHLTWTLTDPKAAYRDWLRVLRPGGRVVLFDGDWARESRITRALSPIIRWLGRNLPPDPVDAEMTESHNAIMASLPYGEGLSARRLATDLKDAGFVGVTVHSHARVTRGMGKNAPLARRIRLRRWRRFIVSASAPQL</sequence>
<gene>
    <name evidence="2" type="ORF">EP867_15350</name>
</gene>
<evidence type="ECO:0000259" key="1">
    <source>
        <dbReference type="Pfam" id="PF08241"/>
    </source>
</evidence>
<dbReference type="InterPro" id="IPR013216">
    <property type="entry name" value="Methyltransf_11"/>
</dbReference>
<dbReference type="CDD" id="cd02440">
    <property type="entry name" value="AdoMet_MTases"/>
    <property type="match status" value="1"/>
</dbReference>
<dbReference type="AlphaFoldDB" id="A0A3S3UYW0"/>
<dbReference type="SUPFAM" id="SSF53335">
    <property type="entry name" value="S-adenosyl-L-methionine-dependent methyltransferases"/>
    <property type="match status" value="1"/>
</dbReference>
<evidence type="ECO:0000313" key="2">
    <source>
        <dbReference type="EMBL" id="RWY38841.1"/>
    </source>
</evidence>
<dbReference type="InterPro" id="IPR029063">
    <property type="entry name" value="SAM-dependent_MTases_sf"/>
</dbReference>
<dbReference type="InterPro" id="IPR050508">
    <property type="entry name" value="Methyltransf_Superfamily"/>
</dbReference>
<protein>
    <submittedName>
        <fullName evidence="2">Class I SAM-dependent methyltransferase</fullName>
    </submittedName>
</protein>
<dbReference type="Gene3D" id="3.40.50.150">
    <property type="entry name" value="Vaccinia Virus protein VP39"/>
    <property type="match status" value="1"/>
</dbReference>
<reference evidence="2 3" key="1">
    <citation type="journal article" date="2015" name="Int. J. Syst. Evol. Microbiol.">
        <title>Gemmobacter intermedius sp. nov., isolated from a white stork (Ciconia ciconia).</title>
        <authorList>
            <person name="Kampfer P."/>
            <person name="Jerzak L."/>
            <person name="Wilharm G."/>
            <person name="Golke J."/>
            <person name="Busse H.J."/>
            <person name="Glaeser S.P."/>
        </authorList>
    </citation>
    <scope>NUCLEOTIDE SEQUENCE [LARGE SCALE GENOMIC DNA]</scope>
    <source>
        <strain evidence="2 3">119/4</strain>
    </source>
</reference>
<feature type="domain" description="Methyltransferase type 11" evidence="1">
    <location>
        <begin position="56"/>
        <end position="150"/>
    </location>
</feature>
<dbReference type="GO" id="GO:0032259">
    <property type="term" value="P:methylation"/>
    <property type="evidence" value="ECO:0007669"/>
    <property type="project" value="UniProtKB-KW"/>
</dbReference>
<evidence type="ECO:0000313" key="3">
    <source>
        <dbReference type="Proteomes" id="UP000287168"/>
    </source>
</evidence>
<name>A0A3S3UYW0_9RHOB</name>
<proteinExistence type="predicted"/>
<dbReference type="OrthoDB" id="21342at2"/>
<organism evidence="2 3">
    <name type="scientific">Falsigemmobacter intermedius</name>
    <dbReference type="NCBI Taxonomy" id="1553448"/>
    <lineage>
        <taxon>Bacteria</taxon>
        <taxon>Pseudomonadati</taxon>
        <taxon>Pseudomonadota</taxon>
        <taxon>Alphaproteobacteria</taxon>
        <taxon>Rhodobacterales</taxon>
        <taxon>Paracoccaceae</taxon>
        <taxon>Falsigemmobacter</taxon>
    </lineage>
</organism>
<dbReference type="GO" id="GO:0008757">
    <property type="term" value="F:S-adenosylmethionine-dependent methyltransferase activity"/>
    <property type="evidence" value="ECO:0007669"/>
    <property type="project" value="InterPro"/>
</dbReference>
<keyword evidence="2" id="KW-0489">Methyltransferase</keyword>
<dbReference type="PANTHER" id="PTHR42912">
    <property type="entry name" value="METHYLTRANSFERASE"/>
    <property type="match status" value="1"/>
</dbReference>
<dbReference type="Pfam" id="PF08241">
    <property type="entry name" value="Methyltransf_11"/>
    <property type="match status" value="1"/>
</dbReference>
<dbReference type="RefSeq" id="WP_128490366.1">
    <property type="nucleotide sequence ID" value="NZ_JBHRVN010000006.1"/>
</dbReference>
<dbReference type="Proteomes" id="UP000287168">
    <property type="component" value="Unassembled WGS sequence"/>
</dbReference>
<keyword evidence="2" id="KW-0808">Transferase</keyword>
<dbReference type="EMBL" id="SBLC01000029">
    <property type="protein sequence ID" value="RWY38841.1"/>
    <property type="molecule type" value="Genomic_DNA"/>
</dbReference>